<comment type="similarity">
    <text evidence="21">Belongs to the peroxidase family. Classical plant (class III) peroxidase subfamily.</text>
</comment>
<comment type="subcellular location">
    <subcellularLocation>
        <location evidence="3 21">Secreted</location>
    </subcellularLocation>
</comment>
<accession>A0AAF0X952</accession>
<evidence type="ECO:0000256" key="10">
    <source>
        <dbReference type="ARBA" id="ARBA00022729"/>
    </source>
</evidence>
<dbReference type="AlphaFoldDB" id="A0AAF0X952"/>
<comment type="cofactor">
    <cofactor evidence="19 21">
        <name>Ca(2+)</name>
        <dbReference type="ChEBI" id="CHEBI:29108"/>
    </cofactor>
    <text evidence="19 21">Binds 2 calcium ions per subunit.</text>
</comment>
<evidence type="ECO:0000313" key="24">
    <source>
        <dbReference type="Proteomes" id="UP000077755"/>
    </source>
</evidence>
<reference evidence="23" key="2">
    <citation type="submission" date="2022-03" db="EMBL/GenBank/DDBJ databases">
        <title>Draft title - Genomic analysis of global carrot germplasm unveils the trajectory of domestication and the origin of high carotenoid orange carrot.</title>
        <authorList>
            <person name="Iorizzo M."/>
            <person name="Ellison S."/>
            <person name="Senalik D."/>
            <person name="Macko-Podgorni A."/>
            <person name="Grzebelus D."/>
            <person name="Bostan H."/>
            <person name="Rolling W."/>
            <person name="Curaba J."/>
            <person name="Simon P."/>
        </authorList>
    </citation>
    <scope>NUCLEOTIDE SEQUENCE</scope>
    <source>
        <tissue evidence="23">Leaf</tissue>
    </source>
</reference>
<protein>
    <recommendedName>
        <fullName evidence="5 21">Peroxidase</fullName>
        <ecNumber evidence="5 21">1.11.1.7</ecNumber>
    </recommendedName>
</protein>
<proteinExistence type="inferred from homology"/>
<evidence type="ECO:0000256" key="16">
    <source>
        <dbReference type="ARBA" id="ARBA00023324"/>
    </source>
</evidence>
<dbReference type="GO" id="GO:0046872">
    <property type="term" value="F:metal ion binding"/>
    <property type="evidence" value="ECO:0007669"/>
    <property type="project" value="UniProtKB-UniRule"/>
</dbReference>
<evidence type="ECO:0000256" key="7">
    <source>
        <dbReference type="ARBA" id="ARBA00022559"/>
    </source>
</evidence>
<dbReference type="Gene3D" id="1.10.420.10">
    <property type="entry name" value="Peroxidase, domain 2"/>
    <property type="match status" value="1"/>
</dbReference>
<gene>
    <name evidence="23" type="ORF">DCAR_0623138</name>
</gene>
<evidence type="ECO:0000256" key="6">
    <source>
        <dbReference type="ARBA" id="ARBA00022525"/>
    </source>
</evidence>
<dbReference type="FunFam" id="1.10.520.10:FF:000006">
    <property type="entry name" value="Peroxidase"/>
    <property type="match status" value="1"/>
</dbReference>
<dbReference type="Pfam" id="PF00141">
    <property type="entry name" value="peroxidase"/>
    <property type="match status" value="1"/>
</dbReference>
<keyword evidence="15" id="KW-0325">Glycoprotein</keyword>
<evidence type="ECO:0000256" key="4">
    <source>
        <dbReference type="ARBA" id="ARBA00006873"/>
    </source>
</evidence>
<keyword evidence="11 19" id="KW-0106">Calcium</keyword>
<name>A0AAF0X952_DAUCS</name>
<keyword evidence="13 19" id="KW-0408">Iron</keyword>
<dbReference type="GO" id="GO:0005576">
    <property type="term" value="C:extracellular region"/>
    <property type="evidence" value="ECO:0007669"/>
    <property type="project" value="UniProtKB-SubCell"/>
</dbReference>
<evidence type="ECO:0000256" key="17">
    <source>
        <dbReference type="PIRSR" id="PIRSR600823-1"/>
    </source>
</evidence>
<dbReference type="GO" id="GO:0006979">
    <property type="term" value="P:response to oxidative stress"/>
    <property type="evidence" value="ECO:0007669"/>
    <property type="project" value="UniProtKB-UniRule"/>
</dbReference>
<keyword evidence="12 21" id="KW-0560">Oxidoreductase</keyword>
<evidence type="ECO:0000256" key="18">
    <source>
        <dbReference type="PIRSR" id="PIRSR600823-2"/>
    </source>
</evidence>
<dbReference type="PRINTS" id="PR00461">
    <property type="entry name" value="PLPEROXIDASE"/>
</dbReference>
<keyword evidence="14 20" id="KW-1015">Disulfide bond</keyword>
<dbReference type="SUPFAM" id="SSF48113">
    <property type="entry name" value="Heme-dependent peroxidases"/>
    <property type="match status" value="1"/>
</dbReference>
<dbReference type="GO" id="GO:0042744">
    <property type="term" value="P:hydrogen peroxide catabolic process"/>
    <property type="evidence" value="ECO:0007669"/>
    <property type="project" value="UniProtKB-KW"/>
</dbReference>
<keyword evidence="16 21" id="KW-0376">Hydrogen peroxide</keyword>
<feature type="binding site" evidence="19">
    <location>
        <position position="84"/>
    </location>
    <ligand>
        <name>Ca(2+)</name>
        <dbReference type="ChEBI" id="CHEBI:29108"/>
        <label>1</label>
    </ligand>
</feature>
<feature type="domain" description="Plant heme peroxidase family profile" evidence="22">
    <location>
        <begin position="22"/>
        <end position="321"/>
    </location>
</feature>
<dbReference type="InterPro" id="IPR033905">
    <property type="entry name" value="Secretory_peroxidase"/>
</dbReference>
<comment type="function">
    <text evidence="2">Removal of H(2)O(2), oxidation of toxic reductants, biosynthesis and degradation of lignin, suberization, auxin catabolism, response to environmental stresses such as wounding, pathogen attack and oxidative stress. These functions might be dependent on each isozyme/isoform in each plant tissue.</text>
</comment>
<evidence type="ECO:0000256" key="12">
    <source>
        <dbReference type="ARBA" id="ARBA00023002"/>
    </source>
</evidence>
<dbReference type="KEGG" id="dcr:108227825"/>
<dbReference type="Proteomes" id="UP000077755">
    <property type="component" value="Chromosome 6"/>
</dbReference>
<comment type="cofactor">
    <cofactor evidence="19 21">
        <name>heme b</name>
        <dbReference type="ChEBI" id="CHEBI:60344"/>
    </cofactor>
    <text evidence="19 21">Binds 1 heme b (iron(II)-protoporphyrin IX) group per subunit.</text>
</comment>
<feature type="disulfide bond" evidence="20">
    <location>
        <begin position="193"/>
        <end position="225"/>
    </location>
</feature>
<evidence type="ECO:0000256" key="21">
    <source>
        <dbReference type="RuleBase" id="RU362060"/>
    </source>
</evidence>
<dbReference type="Gene3D" id="1.10.520.10">
    <property type="match status" value="1"/>
</dbReference>
<dbReference type="PROSITE" id="PS00435">
    <property type="entry name" value="PEROXIDASE_1"/>
    <property type="match status" value="1"/>
</dbReference>
<evidence type="ECO:0000256" key="13">
    <source>
        <dbReference type="ARBA" id="ARBA00023004"/>
    </source>
</evidence>
<organism evidence="23 24">
    <name type="scientific">Daucus carota subsp. sativus</name>
    <name type="common">Carrot</name>
    <dbReference type="NCBI Taxonomy" id="79200"/>
    <lineage>
        <taxon>Eukaryota</taxon>
        <taxon>Viridiplantae</taxon>
        <taxon>Streptophyta</taxon>
        <taxon>Embryophyta</taxon>
        <taxon>Tracheophyta</taxon>
        <taxon>Spermatophyta</taxon>
        <taxon>Magnoliopsida</taxon>
        <taxon>eudicotyledons</taxon>
        <taxon>Gunneridae</taxon>
        <taxon>Pentapetalae</taxon>
        <taxon>asterids</taxon>
        <taxon>campanulids</taxon>
        <taxon>Apiales</taxon>
        <taxon>Apiaceae</taxon>
        <taxon>Apioideae</taxon>
        <taxon>Scandiceae</taxon>
        <taxon>Daucinae</taxon>
        <taxon>Daucus</taxon>
        <taxon>Daucus sect. Daucus</taxon>
    </lineage>
</organism>
<feature type="chain" id="PRO_5041779519" description="Peroxidase" evidence="21">
    <location>
        <begin position="22"/>
        <end position="324"/>
    </location>
</feature>
<feature type="binding site" evidence="19">
    <location>
        <position position="75"/>
    </location>
    <ligand>
        <name>Ca(2+)</name>
        <dbReference type="ChEBI" id="CHEBI:29108"/>
        <label>1</label>
    </ligand>
</feature>
<evidence type="ECO:0000256" key="3">
    <source>
        <dbReference type="ARBA" id="ARBA00004613"/>
    </source>
</evidence>
<evidence type="ECO:0000256" key="1">
    <source>
        <dbReference type="ARBA" id="ARBA00000189"/>
    </source>
</evidence>
<evidence type="ECO:0000256" key="8">
    <source>
        <dbReference type="ARBA" id="ARBA00022617"/>
    </source>
</evidence>
<evidence type="ECO:0000256" key="2">
    <source>
        <dbReference type="ARBA" id="ARBA00002322"/>
    </source>
</evidence>
<feature type="active site" description="Proton acceptor" evidence="17">
    <location>
        <position position="65"/>
    </location>
</feature>
<feature type="binding site" evidence="19">
    <location>
        <position position="248"/>
    </location>
    <ligand>
        <name>Ca(2+)</name>
        <dbReference type="ChEBI" id="CHEBI:29108"/>
        <label>2</label>
    </ligand>
</feature>
<evidence type="ECO:0000256" key="19">
    <source>
        <dbReference type="PIRSR" id="PIRSR600823-3"/>
    </source>
</evidence>
<dbReference type="PROSITE" id="PS50873">
    <property type="entry name" value="PEROXIDASE_4"/>
    <property type="match status" value="1"/>
</dbReference>
<keyword evidence="10 21" id="KW-0732">Signal</keyword>
<reference evidence="23" key="1">
    <citation type="journal article" date="2016" name="Nat. Genet.">
        <title>A high-quality carrot genome assembly provides new insights into carotenoid accumulation and asterid genome evolution.</title>
        <authorList>
            <person name="Iorizzo M."/>
            <person name="Ellison S."/>
            <person name="Senalik D."/>
            <person name="Zeng P."/>
            <person name="Satapoomin P."/>
            <person name="Huang J."/>
            <person name="Bowman M."/>
            <person name="Iovene M."/>
            <person name="Sanseverino W."/>
            <person name="Cavagnaro P."/>
            <person name="Yildiz M."/>
            <person name="Macko-Podgorni A."/>
            <person name="Moranska E."/>
            <person name="Grzebelus E."/>
            <person name="Grzebelus D."/>
            <person name="Ashrafi H."/>
            <person name="Zheng Z."/>
            <person name="Cheng S."/>
            <person name="Spooner D."/>
            <person name="Van Deynze A."/>
            <person name="Simon P."/>
        </authorList>
    </citation>
    <scope>NUCLEOTIDE SEQUENCE</scope>
    <source>
        <tissue evidence="23">Leaf</tissue>
    </source>
</reference>
<evidence type="ECO:0000256" key="5">
    <source>
        <dbReference type="ARBA" id="ARBA00012313"/>
    </source>
</evidence>
<keyword evidence="6 21" id="KW-0964">Secreted</keyword>
<dbReference type="GO" id="GO:0140825">
    <property type="term" value="F:lactoperoxidase activity"/>
    <property type="evidence" value="ECO:0007669"/>
    <property type="project" value="UniProtKB-EC"/>
</dbReference>
<dbReference type="EMBL" id="CP093348">
    <property type="protein sequence ID" value="WOH03738.1"/>
    <property type="molecule type" value="Genomic_DNA"/>
</dbReference>
<feature type="disulfide bond" evidence="20">
    <location>
        <begin position="116"/>
        <end position="317"/>
    </location>
</feature>
<evidence type="ECO:0000256" key="15">
    <source>
        <dbReference type="ARBA" id="ARBA00023180"/>
    </source>
</evidence>
<feature type="binding site" evidence="18">
    <location>
        <position position="156"/>
    </location>
    <ligand>
        <name>substrate</name>
    </ligand>
</feature>
<feature type="binding site" evidence="19">
    <location>
        <position position="69"/>
    </location>
    <ligand>
        <name>Ca(2+)</name>
        <dbReference type="ChEBI" id="CHEBI:29108"/>
        <label>1</label>
    </ligand>
</feature>
<dbReference type="InterPro" id="IPR019793">
    <property type="entry name" value="Peroxidases_heam-ligand_BS"/>
</dbReference>
<feature type="disulfide bond" evidence="20">
    <location>
        <begin position="67"/>
        <end position="72"/>
    </location>
</feature>
<dbReference type="GO" id="GO:0020037">
    <property type="term" value="F:heme binding"/>
    <property type="evidence" value="ECO:0007669"/>
    <property type="project" value="UniProtKB-UniRule"/>
</dbReference>
<dbReference type="InterPro" id="IPR000823">
    <property type="entry name" value="Peroxidase_pln"/>
</dbReference>
<keyword evidence="24" id="KW-1185">Reference proteome</keyword>
<dbReference type="InterPro" id="IPR002016">
    <property type="entry name" value="Haem_peroxidase"/>
</dbReference>
<feature type="binding site" description="axial binding residue" evidence="19">
    <location>
        <position position="186"/>
    </location>
    <ligand>
        <name>heme b</name>
        <dbReference type="ChEBI" id="CHEBI:60344"/>
    </ligand>
    <ligandPart>
        <name>Fe</name>
        <dbReference type="ChEBI" id="CHEBI:18248"/>
    </ligandPart>
</feature>
<dbReference type="PANTHER" id="PTHR31517:SF59">
    <property type="entry name" value="PEROXIDASE"/>
    <property type="match status" value="1"/>
</dbReference>
<feature type="signal peptide" evidence="21">
    <location>
        <begin position="1"/>
        <end position="21"/>
    </location>
</feature>
<comment type="catalytic activity">
    <reaction evidence="1 21">
        <text>2 a phenolic donor + H2O2 = 2 a phenolic radical donor + 2 H2O</text>
        <dbReference type="Rhea" id="RHEA:56136"/>
        <dbReference type="ChEBI" id="CHEBI:15377"/>
        <dbReference type="ChEBI" id="CHEBI:16240"/>
        <dbReference type="ChEBI" id="CHEBI:139520"/>
        <dbReference type="ChEBI" id="CHEBI:139521"/>
        <dbReference type="EC" id="1.11.1.7"/>
    </reaction>
</comment>
<dbReference type="InterPro" id="IPR010255">
    <property type="entry name" value="Haem_peroxidase_sf"/>
</dbReference>
<dbReference type="PANTHER" id="PTHR31517">
    <property type="match status" value="1"/>
</dbReference>
<evidence type="ECO:0000256" key="14">
    <source>
        <dbReference type="ARBA" id="ARBA00023157"/>
    </source>
</evidence>
<evidence type="ECO:0000256" key="11">
    <source>
        <dbReference type="ARBA" id="ARBA00022837"/>
    </source>
</evidence>
<feature type="binding site" evidence="19">
    <location>
        <position position="73"/>
    </location>
    <ligand>
        <name>Ca(2+)</name>
        <dbReference type="ChEBI" id="CHEBI:29108"/>
        <label>1</label>
    </ligand>
</feature>
<feature type="disulfide bond" evidence="20">
    <location>
        <begin position="32"/>
        <end position="110"/>
    </location>
</feature>
<feature type="binding site" evidence="19">
    <location>
        <position position="71"/>
    </location>
    <ligand>
        <name>Ca(2+)</name>
        <dbReference type="ChEBI" id="CHEBI:29108"/>
        <label>1</label>
    </ligand>
</feature>
<feature type="binding site" evidence="19">
    <location>
        <position position="66"/>
    </location>
    <ligand>
        <name>Ca(2+)</name>
        <dbReference type="ChEBI" id="CHEBI:29108"/>
        <label>1</label>
    </ligand>
</feature>
<dbReference type="PRINTS" id="PR00458">
    <property type="entry name" value="PEROXIDASE"/>
</dbReference>
<dbReference type="EC" id="1.11.1.7" evidence="5 21"/>
<dbReference type="CDD" id="cd00693">
    <property type="entry name" value="secretory_peroxidase"/>
    <property type="match status" value="1"/>
</dbReference>
<feature type="binding site" evidence="19">
    <location>
        <position position="187"/>
    </location>
    <ligand>
        <name>Ca(2+)</name>
        <dbReference type="ChEBI" id="CHEBI:29108"/>
        <label>2</label>
    </ligand>
</feature>
<evidence type="ECO:0000256" key="9">
    <source>
        <dbReference type="ARBA" id="ARBA00022723"/>
    </source>
</evidence>
<keyword evidence="9 19" id="KW-0479">Metal-binding</keyword>
<evidence type="ECO:0000256" key="20">
    <source>
        <dbReference type="PIRSR" id="PIRSR600823-5"/>
    </source>
</evidence>
<dbReference type="FunFam" id="1.10.420.10:FF:000007">
    <property type="entry name" value="Peroxidase"/>
    <property type="match status" value="1"/>
</dbReference>
<feature type="binding site" evidence="19">
    <location>
        <position position="238"/>
    </location>
    <ligand>
        <name>Ca(2+)</name>
        <dbReference type="ChEBI" id="CHEBI:29108"/>
        <label>2</label>
    </ligand>
</feature>
<evidence type="ECO:0000259" key="22">
    <source>
        <dbReference type="PROSITE" id="PS50873"/>
    </source>
</evidence>
<keyword evidence="8 21" id="KW-0349">Heme</keyword>
<comment type="similarity">
    <text evidence="4">Belongs to the peroxidase family. Ascorbate peroxidase subfamily.</text>
</comment>
<evidence type="ECO:0000313" key="23">
    <source>
        <dbReference type="EMBL" id="WOH03738.1"/>
    </source>
</evidence>
<keyword evidence="7 21" id="KW-0575">Peroxidase</keyword>
<sequence length="324" mass="35172">MAKTTLWLIFFNLSLLPCCFAALQHQFYKGKCGSFDVEDVVHDVVSKRCRNDPTTSAALLHMLFHDCFVHGCDASLLLDGEDSEKTAFPSLTVRGYDVIDEAKGAVEAVCPGVVSCADIVVLATRDSVSASGGGKYKVKTGRRDGQISVAKNVDLPPPFVSMQDAIARFAAKGLNVKDMVHLLGAHTVGVAHCSSFKDRLYNFTGTTKPDPAMNPLLLRSLKHQCPKNAKVDNTANLDQNLPSSTVIDNSYYQQILMNKGVIQFDQVLSSHPLTKPTVTALATAPAPDFYKIFGEAVAKMSDIEVLTDMEGEIRSSCRATNKPK</sequence>